<name>A0AC60PAJ2_IXOPE</name>
<dbReference type="Proteomes" id="UP000805193">
    <property type="component" value="Unassembled WGS sequence"/>
</dbReference>
<sequence length="401" mass="45215">MRADLWLLEARPGYSNPACALSKLRSRTLRHIMATAPSADGSTTAAGQRDPKWFSGAGDDDVEDWLDSHDRASRHNKWDDATKLTNVIFYPSEKIREVFGRPAVRKLTAKRKLATRVQQPEETFTAYNEDVLKLTRRVDPDMPEKKKVHHILKGIGEDAFQLLATQNALTVEKLVDACQNFQEIRHQRLHVPARVLPTPEIASLTTPHEDTIGTRDSLRNFIRDTVREEVARVLGTLNVTPPPQIAQAPLPTASIRTIIQDEVAAAVGCVSSLNALPLRPKYAEILSRPAVHTPLPYAALTSFPQAPKSVQWRAPDGRPVCFSCGMVGHIARYCRRRPITYDAPYRPFSTPQHESTYRLPLPRDDYRDRPRTSERYHSPSPRRRSSSPMLPRNVNPTPRGN</sequence>
<evidence type="ECO:0000313" key="2">
    <source>
        <dbReference type="Proteomes" id="UP000805193"/>
    </source>
</evidence>
<organism evidence="1 2">
    <name type="scientific">Ixodes persulcatus</name>
    <name type="common">Taiga tick</name>
    <dbReference type="NCBI Taxonomy" id="34615"/>
    <lineage>
        <taxon>Eukaryota</taxon>
        <taxon>Metazoa</taxon>
        <taxon>Ecdysozoa</taxon>
        <taxon>Arthropoda</taxon>
        <taxon>Chelicerata</taxon>
        <taxon>Arachnida</taxon>
        <taxon>Acari</taxon>
        <taxon>Parasitiformes</taxon>
        <taxon>Ixodida</taxon>
        <taxon>Ixodoidea</taxon>
        <taxon>Ixodidae</taxon>
        <taxon>Ixodinae</taxon>
        <taxon>Ixodes</taxon>
    </lineage>
</organism>
<accession>A0AC60PAJ2</accession>
<dbReference type="EMBL" id="JABSTQ010010987">
    <property type="protein sequence ID" value="KAG0416138.1"/>
    <property type="molecule type" value="Genomic_DNA"/>
</dbReference>
<protein>
    <submittedName>
        <fullName evidence="1">Uncharacterized protein</fullName>
    </submittedName>
</protein>
<gene>
    <name evidence="1" type="ORF">HPB47_006685</name>
</gene>
<evidence type="ECO:0000313" key="1">
    <source>
        <dbReference type="EMBL" id="KAG0416138.1"/>
    </source>
</evidence>
<proteinExistence type="predicted"/>
<keyword evidence="2" id="KW-1185">Reference proteome</keyword>
<reference evidence="1 2" key="1">
    <citation type="journal article" date="2020" name="Cell">
        <title>Large-Scale Comparative Analyses of Tick Genomes Elucidate Their Genetic Diversity and Vector Capacities.</title>
        <authorList>
            <consortium name="Tick Genome and Microbiome Consortium (TIGMIC)"/>
            <person name="Jia N."/>
            <person name="Wang J."/>
            <person name="Shi W."/>
            <person name="Du L."/>
            <person name="Sun Y."/>
            <person name="Zhan W."/>
            <person name="Jiang J.F."/>
            <person name="Wang Q."/>
            <person name="Zhang B."/>
            <person name="Ji P."/>
            <person name="Bell-Sakyi L."/>
            <person name="Cui X.M."/>
            <person name="Yuan T.T."/>
            <person name="Jiang B.G."/>
            <person name="Yang W.F."/>
            <person name="Lam T.T."/>
            <person name="Chang Q.C."/>
            <person name="Ding S.J."/>
            <person name="Wang X.J."/>
            <person name="Zhu J.G."/>
            <person name="Ruan X.D."/>
            <person name="Zhao L."/>
            <person name="Wei J.T."/>
            <person name="Ye R.Z."/>
            <person name="Que T.C."/>
            <person name="Du C.H."/>
            <person name="Zhou Y.H."/>
            <person name="Cheng J.X."/>
            <person name="Dai P.F."/>
            <person name="Guo W.B."/>
            <person name="Han X.H."/>
            <person name="Huang E.J."/>
            <person name="Li L.F."/>
            <person name="Wei W."/>
            <person name="Gao Y.C."/>
            <person name="Liu J.Z."/>
            <person name="Shao H.Z."/>
            <person name="Wang X."/>
            <person name="Wang C.C."/>
            <person name="Yang T.C."/>
            <person name="Huo Q.B."/>
            <person name="Li W."/>
            <person name="Chen H.Y."/>
            <person name="Chen S.E."/>
            <person name="Zhou L.G."/>
            <person name="Ni X.B."/>
            <person name="Tian J.H."/>
            <person name="Sheng Y."/>
            <person name="Liu T."/>
            <person name="Pan Y.S."/>
            <person name="Xia L.Y."/>
            <person name="Li J."/>
            <person name="Zhao F."/>
            <person name="Cao W.C."/>
        </authorList>
    </citation>
    <scope>NUCLEOTIDE SEQUENCE [LARGE SCALE GENOMIC DNA]</scope>
    <source>
        <strain evidence="1">Iper-2018</strain>
    </source>
</reference>
<comment type="caution">
    <text evidence="1">The sequence shown here is derived from an EMBL/GenBank/DDBJ whole genome shotgun (WGS) entry which is preliminary data.</text>
</comment>